<dbReference type="EMBL" id="CABVIH010000024">
    <property type="protein sequence ID" value="VVP33131.1"/>
    <property type="molecule type" value="Genomic_DNA"/>
</dbReference>
<organism evidence="1 2">
    <name type="scientific">Pseudomonas fluorescens</name>
    <dbReference type="NCBI Taxonomy" id="294"/>
    <lineage>
        <taxon>Bacteria</taxon>
        <taxon>Pseudomonadati</taxon>
        <taxon>Pseudomonadota</taxon>
        <taxon>Gammaproteobacteria</taxon>
        <taxon>Pseudomonadales</taxon>
        <taxon>Pseudomonadaceae</taxon>
        <taxon>Pseudomonas</taxon>
    </lineage>
</organism>
<accession>A0A5E7N7K2</accession>
<sequence>MPWHRLGTVSVTLNSSTVTGVGTGFAANSRIGDAFIGPDGRQYELANVASDTVISITPTYQGPTVSGAAYAIVPIQGYSKGLADQVRDWVNNYGPKMAALGTTGNYDVLPVAKGGTGSTNAAAARLALLAAEQTLGFIEGLSLYWNSGLSITVRPGSAYVPGLGRVVSYAGGTITPTTVGAVNTFLHLYLTDTGTIETSTTAPARYYNTAHVKTGDNYRRYIGSILINTNAAGAYQFVHHPLDNSIMYTLANPQASPFVALSGGAAAAAFTTRVVAPPTAHTLEAAWQNTGTVPAQFTPSDAGTAIGNGWVVFVMPGAIFNGRCPIATDGTITYKASGGGSASCYALGYYFDR</sequence>
<protein>
    <submittedName>
        <fullName evidence="1">Uncharacterized protein</fullName>
    </submittedName>
</protein>
<dbReference type="AlphaFoldDB" id="A0A5E7N7K2"/>
<evidence type="ECO:0000313" key="1">
    <source>
        <dbReference type="EMBL" id="VVP33131.1"/>
    </source>
</evidence>
<name>A0A5E7N7K2_PSEFL</name>
<dbReference type="Proteomes" id="UP000375525">
    <property type="component" value="Unassembled WGS sequence"/>
</dbReference>
<evidence type="ECO:0000313" key="2">
    <source>
        <dbReference type="Proteomes" id="UP000375525"/>
    </source>
</evidence>
<gene>
    <name evidence="1" type="ORF">PS880_04445</name>
</gene>
<dbReference type="OrthoDB" id="564699at2"/>
<proteinExistence type="predicted"/>
<dbReference type="RefSeq" id="WP_150781495.1">
    <property type="nucleotide sequence ID" value="NZ_CABVIH010000024.1"/>
</dbReference>
<reference evidence="1 2" key="1">
    <citation type="submission" date="2019-09" db="EMBL/GenBank/DDBJ databases">
        <authorList>
            <person name="Chandra G."/>
            <person name="Truman W A."/>
        </authorList>
    </citation>
    <scope>NUCLEOTIDE SEQUENCE [LARGE SCALE GENOMIC DNA]</scope>
    <source>
        <strain evidence="1">PS880</strain>
    </source>
</reference>